<dbReference type="Proteomes" id="UP001153954">
    <property type="component" value="Unassembled WGS sequence"/>
</dbReference>
<organism evidence="2 3">
    <name type="scientific">Euphydryas editha</name>
    <name type="common">Edith's checkerspot</name>
    <dbReference type="NCBI Taxonomy" id="104508"/>
    <lineage>
        <taxon>Eukaryota</taxon>
        <taxon>Metazoa</taxon>
        <taxon>Ecdysozoa</taxon>
        <taxon>Arthropoda</taxon>
        <taxon>Hexapoda</taxon>
        <taxon>Insecta</taxon>
        <taxon>Pterygota</taxon>
        <taxon>Neoptera</taxon>
        <taxon>Endopterygota</taxon>
        <taxon>Lepidoptera</taxon>
        <taxon>Glossata</taxon>
        <taxon>Ditrysia</taxon>
        <taxon>Papilionoidea</taxon>
        <taxon>Nymphalidae</taxon>
        <taxon>Nymphalinae</taxon>
        <taxon>Euphydryas</taxon>
    </lineage>
</organism>
<evidence type="ECO:0000313" key="3">
    <source>
        <dbReference type="Proteomes" id="UP001153954"/>
    </source>
</evidence>
<evidence type="ECO:0000313" key="2">
    <source>
        <dbReference type="EMBL" id="CAH2095466.1"/>
    </source>
</evidence>
<feature type="transmembrane region" description="Helical" evidence="1">
    <location>
        <begin position="44"/>
        <end position="65"/>
    </location>
</feature>
<protein>
    <submittedName>
        <fullName evidence="2">Uncharacterized protein</fullName>
    </submittedName>
</protein>
<dbReference type="EMBL" id="CAKOGL010000015">
    <property type="protein sequence ID" value="CAH2095466.1"/>
    <property type="molecule type" value="Genomic_DNA"/>
</dbReference>
<keyword evidence="3" id="KW-1185">Reference proteome</keyword>
<gene>
    <name evidence="2" type="ORF">EEDITHA_LOCUS10913</name>
</gene>
<name>A0AAU9UC09_EUPED</name>
<comment type="caution">
    <text evidence="2">The sequence shown here is derived from an EMBL/GenBank/DDBJ whole genome shotgun (WGS) entry which is preliminary data.</text>
</comment>
<keyword evidence="1" id="KW-0472">Membrane</keyword>
<reference evidence="2" key="1">
    <citation type="submission" date="2022-03" db="EMBL/GenBank/DDBJ databases">
        <authorList>
            <person name="Tunstrom K."/>
        </authorList>
    </citation>
    <scope>NUCLEOTIDE SEQUENCE</scope>
</reference>
<keyword evidence="1" id="KW-0812">Transmembrane</keyword>
<proteinExistence type="predicted"/>
<evidence type="ECO:0000256" key="1">
    <source>
        <dbReference type="SAM" id="Phobius"/>
    </source>
</evidence>
<keyword evidence="1" id="KW-1133">Transmembrane helix</keyword>
<accession>A0AAU9UC09</accession>
<sequence length="104" mass="11926">MLKRINGIKPTHLWYLTPRKHFLAVIKDRLGARKLSDQRERKDNLQIIAVVVGSVTALLYSFGYFSPEKNLTTIIRSDPCEPKSRQEKMPPCPKDCVNQPCTKS</sequence>
<dbReference type="AlphaFoldDB" id="A0AAU9UC09"/>